<evidence type="ECO:0000256" key="5">
    <source>
        <dbReference type="ARBA" id="ARBA00042398"/>
    </source>
</evidence>
<feature type="binding site" evidence="12">
    <location>
        <position position="343"/>
    </location>
    <ligand>
        <name>Mg(2+)</name>
        <dbReference type="ChEBI" id="CHEBI:18420"/>
        <label>1</label>
    </ligand>
</feature>
<dbReference type="STRING" id="1095629.A0A0C9X953"/>
<gene>
    <name evidence="13" type="ORF">K443DRAFT_672289</name>
</gene>
<evidence type="ECO:0000256" key="3">
    <source>
        <dbReference type="ARBA" id="ARBA00022801"/>
    </source>
</evidence>
<accession>A0A0C9X953</accession>
<dbReference type="Proteomes" id="UP000054477">
    <property type="component" value="Unassembled WGS sequence"/>
</dbReference>
<comment type="similarity">
    <text evidence="1">Belongs to the ADP-ribosylglycohydrolase family.</text>
</comment>
<dbReference type="SUPFAM" id="SSF101478">
    <property type="entry name" value="ADP-ribosylglycohydrolase"/>
    <property type="match status" value="1"/>
</dbReference>
<dbReference type="GO" id="GO:0004649">
    <property type="term" value="F:poly(ADP-ribose) glycohydrolase activity"/>
    <property type="evidence" value="ECO:0007669"/>
    <property type="project" value="UniProtKB-EC"/>
</dbReference>
<name>A0A0C9X953_9AGAR</name>
<evidence type="ECO:0000256" key="9">
    <source>
        <dbReference type="ARBA" id="ARBA00043187"/>
    </source>
</evidence>
<dbReference type="InterPro" id="IPR005502">
    <property type="entry name" value="Ribosyl_crysJ1"/>
</dbReference>
<evidence type="ECO:0000313" key="14">
    <source>
        <dbReference type="Proteomes" id="UP000054477"/>
    </source>
</evidence>
<evidence type="ECO:0000256" key="10">
    <source>
        <dbReference type="ARBA" id="ARBA00043193"/>
    </source>
</evidence>
<evidence type="ECO:0000256" key="12">
    <source>
        <dbReference type="PIRSR" id="PIRSR605502-1"/>
    </source>
</evidence>
<evidence type="ECO:0000256" key="7">
    <source>
        <dbReference type="ARBA" id="ARBA00042722"/>
    </source>
</evidence>
<dbReference type="EC" id="3.2.1.143" evidence="2"/>
<evidence type="ECO:0000256" key="11">
    <source>
        <dbReference type="ARBA" id="ARBA00049015"/>
    </source>
</evidence>
<feature type="binding site" evidence="12">
    <location>
        <position position="71"/>
    </location>
    <ligand>
        <name>Mg(2+)</name>
        <dbReference type="ChEBI" id="CHEBI:18420"/>
        <label>1</label>
    </ligand>
</feature>
<dbReference type="InterPro" id="IPR050792">
    <property type="entry name" value="ADP-ribosylglycohydrolase"/>
</dbReference>
<comment type="cofactor">
    <cofactor evidence="12">
        <name>Mg(2+)</name>
        <dbReference type="ChEBI" id="CHEBI:18420"/>
    </cofactor>
    <text evidence="12">Binds 2 magnesium ions per subunit.</text>
</comment>
<comment type="catalytic activity">
    <reaction evidence="11">
        <text>alpha-NAD(+) + H2O = ADP-D-ribose + nicotinamide + H(+)</text>
        <dbReference type="Rhea" id="RHEA:68792"/>
        <dbReference type="ChEBI" id="CHEBI:15377"/>
        <dbReference type="ChEBI" id="CHEBI:15378"/>
        <dbReference type="ChEBI" id="CHEBI:17154"/>
        <dbReference type="ChEBI" id="CHEBI:57967"/>
        <dbReference type="ChEBI" id="CHEBI:77017"/>
    </reaction>
</comment>
<keyword evidence="12" id="KW-0479">Metal-binding</keyword>
<dbReference type="HOGENOM" id="CLU_024566_8_2_1"/>
<feature type="binding site" evidence="12">
    <location>
        <position position="73"/>
    </location>
    <ligand>
        <name>Mg(2+)</name>
        <dbReference type="ChEBI" id="CHEBI:18420"/>
        <label>1</label>
    </ligand>
</feature>
<dbReference type="PANTHER" id="PTHR16222:SF24">
    <property type="entry name" value="ADP-RIBOSYLHYDROLASE ARH3"/>
    <property type="match status" value="1"/>
</dbReference>
<sequence length="410" mass="45001">MASSQASLIGALRLQNASYADAGTKIRLSILATALVDALGGPPEFHTRFTFPLVTKMTPNQNFGLPPGVWTDDTSMTLCLGRSIATYAPKGQGNVARQGGFDEADQLGAYSRWRDEGVLSAIGRCFDIGNTIAQALSIYADYPTEPGKALAQIRLKLSGEYSAGNGSLMRILPVGLAYWRDEQAARTYARRSSETTHPTSKCLEACEMWTGAITKIMRATTEAVQYTKLDLIEYISSFPYQSDNFRSVLTFPDNAPPRPDNKEELEAYYQEHHPLLRLIKSTQEGVNIKPEHIKEGFSYALPTVQKLPSTGYVVHTLVAALYCFFATKTFEEGAIMAVNLGSDADTVGAVYAGLAGCWYAAGEDSEVGRAVFWSERVKDWRGGLVKRELVEQVADELVTFQRTAQEGSKR</sequence>
<dbReference type="Pfam" id="PF03747">
    <property type="entry name" value="ADP_ribosyl_GH"/>
    <property type="match status" value="1"/>
</dbReference>
<feature type="binding site" evidence="12">
    <location>
        <position position="345"/>
    </location>
    <ligand>
        <name>Mg(2+)</name>
        <dbReference type="ChEBI" id="CHEBI:18420"/>
        <label>1</label>
    </ligand>
</feature>
<organism evidence="13 14">
    <name type="scientific">Laccaria amethystina LaAM-08-1</name>
    <dbReference type="NCBI Taxonomy" id="1095629"/>
    <lineage>
        <taxon>Eukaryota</taxon>
        <taxon>Fungi</taxon>
        <taxon>Dikarya</taxon>
        <taxon>Basidiomycota</taxon>
        <taxon>Agaricomycotina</taxon>
        <taxon>Agaricomycetes</taxon>
        <taxon>Agaricomycetidae</taxon>
        <taxon>Agaricales</taxon>
        <taxon>Agaricineae</taxon>
        <taxon>Hydnangiaceae</taxon>
        <taxon>Laccaria</taxon>
    </lineage>
</organism>
<evidence type="ECO:0000256" key="8">
    <source>
        <dbReference type="ARBA" id="ARBA00042850"/>
    </source>
</evidence>
<reference evidence="13 14" key="1">
    <citation type="submission" date="2014-04" db="EMBL/GenBank/DDBJ databases">
        <authorList>
            <consortium name="DOE Joint Genome Institute"/>
            <person name="Kuo A."/>
            <person name="Kohler A."/>
            <person name="Nagy L.G."/>
            <person name="Floudas D."/>
            <person name="Copeland A."/>
            <person name="Barry K.W."/>
            <person name="Cichocki N."/>
            <person name="Veneault-Fourrey C."/>
            <person name="LaButti K."/>
            <person name="Lindquist E.A."/>
            <person name="Lipzen A."/>
            <person name="Lundell T."/>
            <person name="Morin E."/>
            <person name="Murat C."/>
            <person name="Sun H."/>
            <person name="Tunlid A."/>
            <person name="Henrissat B."/>
            <person name="Grigoriev I.V."/>
            <person name="Hibbett D.S."/>
            <person name="Martin F."/>
            <person name="Nordberg H.P."/>
            <person name="Cantor M.N."/>
            <person name="Hua S.X."/>
        </authorList>
    </citation>
    <scope>NUCLEOTIDE SEQUENCE [LARGE SCALE GENOMIC DNA]</scope>
    <source>
        <strain evidence="13 14">LaAM-08-1</strain>
    </source>
</reference>
<dbReference type="AlphaFoldDB" id="A0A0C9X953"/>
<reference evidence="14" key="2">
    <citation type="submission" date="2015-01" db="EMBL/GenBank/DDBJ databases">
        <title>Evolutionary Origins and Diversification of the Mycorrhizal Mutualists.</title>
        <authorList>
            <consortium name="DOE Joint Genome Institute"/>
            <consortium name="Mycorrhizal Genomics Consortium"/>
            <person name="Kohler A."/>
            <person name="Kuo A."/>
            <person name="Nagy L.G."/>
            <person name="Floudas D."/>
            <person name="Copeland A."/>
            <person name="Barry K.W."/>
            <person name="Cichocki N."/>
            <person name="Veneault-Fourrey C."/>
            <person name="LaButti K."/>
            <person name="Lindquist E.A."/>
            <person name="Lipzen A."/>
            <person name="Lundell T."/>
            <person name="Morin E."/>
            <person name="Murat C."/>
            <person name="Riley R."/>
            <person name="Ohm R."/>
            <person name="Sun H."/>
            <person name="Tunlid A."/>
            <person name="Henrissat B."/>
            <person name="Grigoriev I.V."/>
            <person name="Hibbett D.S."/>
            <person name="Martin F."/>
        </authorList>
    </citation>
    <scope>NUCLEOTIDE SEQUENCE [LARGE SCALE GENOMIC DNA]</scope>
    <source>
        <strain evidence="14">LaAM-08-1</strain>
    </source>
</reference>
<dbReference type="Gene3D" id="1.10.4080.10">
    <property type="entry name" value="ADP-ribosylation/Crystallin J1"/>
    <property type="match status" value="1"/>
</dbReference>
<dbReference type="GO" id="GO:0046872">
    <property type="term" value="F:metal ion binding"/>
    <property type="evidence" value="ECO:0007669"/>
    <property type="project" value="UniProtKB-KW"/>
</dbReference>
<evidence type="ECO:0000256" key="2">
    <source>
        <dbReference type="ARBA" id="ARBA00012255"/>
    </source>
</evidence>
<proteinExistence type="inferred from homology"/>
<dbReference type="EMBL" id="KN838541">
    <property type="protein sequence ID" value="KIK08770.1"/>
    <property type="molecule type" value="Genomic_DNA"/>
</dbReference>
<evidence type="ECO:0000256" key="6">
    <source>
        <dbReference type="ARBA" id="ARBA00042471"/>
    </source>
</evidence>
<evidence type="ECO:0000313" key="13">
    <source>
        <dbReference type="EMBL" id="KIK08770.1"/>
    </source>
</evidence>
<dbReference type="OrthoDB" id="2021138at2759"/>
<protein>
    <recommendedName>
        <fullName evidence="4">ADP-ribosylhydrolase ARH3</fullName>
        <ecNumber evidence="2">3.2.1.143</ecNumber>
    </recommendedName>
    <alternativeName>
        <fullName evidence="5">ADP-ribose glycohydrolase ARH3</fullName>
    </alternativeName>
    <alternativeName>
        <fullName evidence="6">ADP-ribosylhydrolase 3</fullName>
    </alternativeName>
    <alternativeName>
        <fullName evidence="9">O-acetyl-ADP-ribose deacetylase ARH3</fullName>
    </alternativeName>
    <alternativeName>
        <fullName evidence="10">Poly(ADP-ribose) glycohydrolase ARH3</fullName>
    </alternativeName>
    <alternativeName>
        <fullName evidence="8">[Protein ADP-ribosylarginine] hydrolase-like protein 2</fullName>
    </alternativeName>
    <alternativeName>
        <fullName evidence="7">[Protein ADP-ribosylserine] hydrolase</fullName>
    </alternativeName>
</protein>
<keyword evidence="14" id="KW-1185">Reference proteome</keyword>
<dbReference type="InterPro" id="IPR036705">
    <property type="entry name" value="Ribosyl_crysJ1_sf"/>
</dbReference>
<dbReference type="PANTHER" id="PTHR16222">
    <property type="entry name" value="ADP-RIBOSYLGLYCOHYDROLASE"/>
    <property type="match status" value="1"/>
</dbReference>
<feature type="binding site" evidence="12">
    <location>
        <position position="72"/>
    </location>
    <ligand>
        <name>Mg(2+)</name>
        <dbReference type="ChEBI" id="CHEBI:18420"/>
        <label>1</label>
    </ligand>
</feature>
<feature type="binding site" evidence="12">
    <location>
        <position position="346"/>
    </location>
    <ligand>
        <name>Mg(2+)</name>
        <dbReference type="ChEBI" id="CHEBI:18420"/>
        <label>1</label>
    </ligand>
</feature>
<keyword evidence="12" id="KW-0460">Magnesium</keyword>
<evidence type="ECO:0000256" key="1">
    <source>
        <dbReference type="ARBA" id="ARBA00010702"/>
    </source>
</evidence>
<keyword evidence="3" id="KW-0378">Hydrolase</keyword>
<evidence type="ECO:0000256" key="4">
    <source>
        <dbReference type="ARBA" id="ARBA00041057"/>
    </source>
</evidence>